<sequence length="258" mass="27920">MITVKLLGGARKSFSADKLEISNPGTISGLVDDIQNLIPQNLPKLDPDNILVAVNGVDSSALQGKDTVLQDGDVITIIPLVHGGASKRIHLDVSGTGVELVRIGEMQDPVEFLDLMRKKYPSILVQGIDAGYILGIGHVKKILAISLAAKKARTLLSNKVETDILMRFACTRQISDAISKVGVKPGHDFILLILGRKSLVTKLFHEIEDNLESGIFEKNNAKLVQKEFGITQKAIDCVISKTPLEDLLAEKAAATLFH</sequence>
<evidence type="ECO:0000313" key="2">
    <source>
        <dbReference type="EMBL" id="SHO44985.1"/>
    </source>
</evidence>
<dbReference type="CDD" id="cd17040">
    <property type="entry name" value="Ubl_MoaD_like"/>
    <property type="match status" value="1"/>
</dbReference>
<accession>A0A2H1EG18</accession>
<dbReference type="Proteomes" id="UP000232412">
    <property type="component" value="Unassembled WGS sequence"/>
</dbReference>
<name>A0A2H1EG18_9ARCH</name>
<dbReference type="OrthoDB" id="11483at2157"/>
<dbReference type="AlphaFoldDB" id="A0A2H1EG18"/>
<dbReference type="SUPFAM" id="SSF54285">
    <property type="entry name" value="MoaD/ThiS"/>
    <property type="match status" value="1"/>
</dbReference>
<gene>
    <name evidence="2" type="ORF">NSIN_20498</name>
</gene>
<reference evidence="3" key="1">
    <citation type="submission" date="2016-12" db="EMBL/GenBank/DDBJ databases">
        <authorList>
            <person name="Herbold C."/>
        </authorList>
    </citation>
    <scope>NUCLEOTIDE SEQUENCE [LARGE SCALE GENOMIC DNA]</scope>
</reference>
<dbReference type="InterPro" id="IPR036504">
    <property type="entry name" value="CGI121/TPRKB_sf"/>
</dbReference>
<dbReference type="Pfam" id="PF08617">
    <property type="entry name" value="CGI-121"/>
    <property type="match status" value="1"/>
</dbReference>
<dbReference type="NCBIfam" id="NF011465">
    <property type="entry name" value="PRK14886.1-1"/>
    <property type="match status" value="1"/>
</dbReference>
<dbReference type="EMBL" id="FRFC01000003">
    <property type="protein sequence ID" value="SHO44985.1"/>
    <property type="molecule type" value="Genomic_DNA"/>
</dbReference>
<keyword evidence="3" id="KW-1185">Reference proteome</keyword>
<comment type="similarity">
    <text evidence="1">Belongs to the CGI121/TPRKB family.</text>
</comment>
<dbReference type="InterPro" id="IPR012675">
    <property type="entry name" value="Beta-grasp_dom_sf"/>
</dbReference>
<proteinExistence type="inferred from homology"/>
<evidence type="ECO:0000313" key="3">
    <source>
        <dbReference type="Proteomes" id="UP000232412"/>
    </source>
</evidence>
<dbReference type="SUPFAM" id="SSF143870">
    <property type="entry name" value="PF0523-like"/>
    <property type="match status" value="1"/>
</dbReference>
<dbReference type="InterPro" id="IPR003749">
    <property type="entry name" value="ThiS/MoaD-like"/>
</dbReference>
<dbReference type="Gene3D" id="3.10.20.30">
    <property type="match status" value="1"/>
</dbReference>
<dbReference type="Pfam" id="PF02597">
    <property type="entry name" value="ThiS"/>
    <property type="match status" value="1"/>
</dbReference>
<dbReference type="Gene3D" id="3.30.2380.10">
    <property type="entry name" value="CGI121/TPRKB"/>
    <property type="match status" value="1"/>
</dbReference>
<dbReference type="InterPro" id="IPR016155">
    <property type="entry name" value="Mopterin_synth/thiamin_S_b"/>
</dbReference>
<organism evidence="2 3">
    <name type="scientific">Nitrosotalea sinensis</name>
    <dbReference type="NCBI Taxonomy" id="1499975"/>
    <lineage>
        <taxon>Archaea</taxon>
        <taxon>Nitrososphaerota</taxon>
        <taxon>Nitrososphaeria</taxon>
        <taxon>Nitrosotaleales</taxon>
        <taxon>Nitrosotaleaceae</taxon>
        <taxon>Nitrosotalea</taxon>
    </lineage>
</organism>
<evidence type="ECO:0000256" key="1">
    <source>
        <dbReference type="ARBA" id="ARBA00005546"/>
    </source>
</evidence>
<protein>
    <submittedName>
        <fullName evidence="2">ThiamineS protein</fullName>
    </submittedName>
</protein>
<dbReference type="RefSeq" id="WP_101009502.1">
    <property type="nucleotide sequence ID" value="NZ_FRFC01000003.1"/>
</dbReference>
<dbReference type="InterPro" id="IPR013926">
    <property type="entry name" value="CGI121/TPRKB"/>
</dbReference>